<keyword evidence="4" id="KW-0813">Transport</keyword>
<dbReference type="GO" id="GO:0006611">
    <property type="term" value="P:protein export from nucleus"/>
    <property type="evidence" value="ECO:0007669"/>
    <property type="project" value="TreeGrafter"/>
</dbReference>
<dbReference type="PANTHER" id="PTHR12596:SF1">
    <property type="entry name" value="EXPORTIN-4"/>
    <property type="match status" value="1"/>
</dbReference>
<gene>
    <name evidence="9" type="ORF">AQUCO_03400340v1</name>
</gene>
<evidence type="ECO:0000256" key="7">
    <source>
        <dbReference type="ARBA" id="ARBA00023242"/>
    </source>
</evidence>
<evidence type="ECO:0000313" key="9">
    <source>
        <dbReference type="EMBL" id="PIA36377.1"/>
    </source>
</evidence>
<dbReference type="SUPFAM" id="SSF48371">
    <property type="entry name" value="ARM repeat"/>
    <property type="match status" value="1"/>
</dbReference>
<evidence type="ECO:0000256" key="1">
    <source>
        <dbReference type="ARBA" id="ARBA00004123"/>
    </source>
</evidence>
<evidence type="ECO:0000256" key="2">
    <source>
        <dbReference type="ARBA" id="ARBA00004496"/>
    </source>
</evidence>
<dbReference type="InterPro" id="IPR011989">
    <property type="entry name" value="ARM-like"/>
</dbReference>
<organism evidence="9 10">
    <name type="scientific">Aquilegia coerulea</name>
    <name type="common">Rocky mountain columbine</name>
    <dbReference type="NCBI Taxonomy" id="218851"/>
    <lineage>
        <taxon>Eukaryota</taxon>
        <taxon>Viridiplantae</taxon>
        <taxon>Streptophyta</taxon>
        <taxon>Embryophyta</taxon>
        <taxon>Tracheophyta</taxon>
        <taxon>Spermatophyta</taxon>
        <taxon>Magnoliopsida</taxon>
        <taxon>Ranunculales</taxon>
        <taxon>Ranunculaceae</taxon>
        <taxon>Thalictroideae</taxon>
        <taxon>Aquilegia</taxon>
    </lineage>
</organism>
<dbReference type="Proteomes" id="UP000230069">
    <property type="component" value="Unassembled WGS sequence"/>
</dbReference>
<evidence type="ECO:0000256" key="8">
    <source>
        <dbReference type="ARBA" id="ARBA00040444"/>
    </source>
</evidence>
<keyword evidence="5" id="KW-0963">Cytoplasm</keyword>
<dbReference type="FunFam" id="1.25.10.10:FF:000287">
    <property type="entry name" value="Exportin-4 protein"/>
    <property type="match status" value="1"/>
</dbReference>
<dbReference type="InParanoid" id="A0A2G5CZK9"/>
<sequence>MQSSSHGVPIGLAQLQSTMQAIEFACSSIQINVNPAEAEATILSLRQSPHAYQICKYILEKSQVGNARFQAAAALRDVAIKEWGFLTSVDKGGLISFCLCFLFQYSSLAEGYVLTKVSSVAAQLLKRGWLDFTAAEKDTFLSEVKQAVLGTHGVVAQFIGMSFLESMVVEFLPSTSTSMGLPREFHEQCRDLLELDYLKKIYCWAQDAAVNVTGRIVDSGSDVAEDKLCAAALNLMFQILNWDFQFNKGAGEGANNRTNVFTSDVRNDAVPFKKSERIQPGSAWRDVLLSSGHIGWILGLYGTLRQKFSNDGYWLDSPLAETARKLIVHFCSLSGTIFPSDNGQMQEQHLLQILSGIIQWVDPPDAISEAIECGKTASEMLDGCRALLSIASLTTPIVFDKLLKSISPFGTLSLLSALTREVLKAHVASNTDEETWSWVARDILLDTWTALLEPIDTNRDDALPPEGIAAAATVFELIVEAELTVASRSAFDDDDDCDYLRASISAMDERLSSYALIARAAVDITVPLLTRLFSVRIALLHQGRGTSDPTCTLEELYSLLLITGHVLADAGEGETPLVPEALRTPFVGRDEQHPVIALSSSIISFAEQSLNPDMRASFFSPRLMEAVIWFLARWSDTYVMPLESGNERQHMPQPSSIAVLNFCGEHDRGKSVLNVIVRISLISLISYPGENNLQELTCHQLLPALVRRKNVCLHLVTLDSWCNLANAFANERSFFSLTSPFQRSIADTLVRSATGMTTLEASNQFVTDLTRQITAYLVDLSSKNDLKTVAQQPDAVLWVSSLLERLRGAARATQPQTRKALYEMGVSVMSSILVLLGIYKYEPAVVYVILKFVVDWVDGQIVFLEAKETAVVVKFCLQLLQLYSVHNIGKISLSCSSSLLSEANTEKYKDLRALIQLLTKLCSKDLVDFSSDSNEAETTDIAQVIYLGLHIVTPLISLELLKYPKLCNDYFALLAHILGVHPEKVAQLNAEMLAHLVGTLDYGIHNQDIEVVNMCLGALNALASYHYKERVAGREGFGSDASAIKDMNGRPQDNMLSRFLQSLLQLLLFEDYSVCGGFSSELVSSAADALLPLILCEQGLYQRLGHELIEGQATPELKSRLANALQALTSSNQLSSSLNRINYQKFRKNLYNFLIEVRGFLRKK</sequence>
<protein>
    <recommendedName>
        <fullName evidence="8">Exportin-4</fullName>
    </recommendedName>
</protein>
<evidence type="ECO:0000313" key="10">
    <source>
        <dbReference type="Proteomes" id="UP000230069"/>
    </source>
</evidence>
<dbReference type="AlphaFoldDB" id="A0A2G5CZK9"/>
<keyword evidence="10" id="KW-1185">Reference proteome</keyword>
<dbReference type="GO" id="GO:0005737">
    <property type="term" value="C:cytoplasm"/>
    <property type="evidence" value="ECO:0007669"/>
    <property type="project" value="UniProtKB-SubCell"/>
</dbReference>
<dbReference type="PANTHER" id="PTHR12596">
    <property type="entry name" value="EXPORTIN 4,7-RELATED"/>
    <property type="match status" value="1"/>
</dbReference>
<accession>A0A2G5CZK9</accession>
<evidence type="ECO:0000256" key="4">
    <source>
        <dbReference type="ARBA" id="ARBA00022448"/>
    </source>
</evidence>
<dbReference type="FunCoup" id="A0A2G5CZK9">
    <property type="interactions" value="2875"/>
</dbReference>
<comment type="subcellular location">
    <subcellularLocation>
        <location evidence="2">Cytoplasm</location>
    </subcellularLocation>
    <subcellularLocation>
        <location evidence="1">Nucleus</location>
    </subcellularLocation>
</comment>
<keyword evidence="6" id="KW-0653">Protein transport</keyword>
<keyword evidence="7" id="KW-0539">Nucleus</keyword>
<evidence type="ECO:0000256" key="6">
    <source>
        <dbReference type="ARBA" id="ARBA00022927"/>
    </source>
</evidence>
<proteinExistence type="inferred from homology"/>
<dbReference type="EMBL" id="KZ305051">
    <property type="protein sequence ID" value="PIA36377.1"/>
    <property type="molecule type" value="Genomic_DNA"/>
</dbReference>
<evidence type="ECO:0000256" key="3">
    <source>
        <dbReference type="ARBA" id="ARBA00009466"/>
    </source>
</evidence>
<dbReference type="Gene3D" id="1.25.10.10">
    <property type="entry name" value="Leucine-rich Repeat Variant"/>
    <property type="match status" value="2"/>
</dbReference>
<dbReference type="GO" id="GO:0005049">
    <property type="term" value="F:nuclear export signal receptor activity"/>
    <property type="evidence" value="ECO:0007669"/>
    <property type="project" value="InterPro"/>
</dbReference>
<dbReference type="STRING" id="218851.A0A2G5CZK9"/>
<dbReference type="InterPro" id="IPR016024">
    <property type="entry name" value="ARM-type_fold"/>
</dbReference>
<reference evidence="9 10" key="1">
    <citation type="submission" date="2017-09" db="EMBL/GenBank/DDBJ databases">
        <title>WGS assembly of Aquilegia coerulea Goldsmith.</title>
        <authorList>
            <person name="Hodges S."/>
            <person name="Kramer E."/>
            <person name="Nordborg M."/>
            <person name="Tomkins J."/>
            <person name="Borevitz J."/>
            <person name="Derieg N."/>
            <person name="Yan J."/>
            <person name="Mihaltcheva S."/>
            <person name="Hayes R.D."/>
            <person name="Rokhsar D."/>
        </authorList>
    </citation>
    <scope>NUCLEOTIDE SEQUENCE [LARGE SCALE GENOMIC DNA]</scope>
    <source>
        <strain evidence="10">cv. Goldsmith</strain>
    </source>
</reference>
<dbReference type="OrthoDB" id="5548448at2759"/>
<comment type="similarity">
    <text evidence="3">Belongs to the exportin family.</text>
</comment>
<evidence type="ECO:0000256" key="5">
    <source>
        <dbReference type="ARBA" id="ARBA00022490"/>
    </source>
</evidence>
<dbReference type="InterPro" id="IPR044189">
    <property type="entry name" value="XPO4/7-like"/>
</dbReference>
<name>A0A2G5CZK9_AQUCA</name>
<dbReference type="GO" id="GO:0005643">
    <property type="term" value="C:nuclear pore"/>
    <property type="evidence" value="ECO:0007669"/>
    <property type="project" value="TreeGrafter"/>
</dbReference>